<dbReference type="PROSITE" id="PS50088">
    <property type="entry name" value="ANK_REPEAT"/>
    <property type="match status" value="3"/>
</dbReference>
<dbReference type="Pfam" id="PF00023">
    <property type="entry name" value="Ank"/>
    <property type="match status" value="1"/>
</dbReference>
<reference evidence="5 6" key="1">
    <citation type="submission" date="2024-02" db="EMBL/GenBank/DDBJ databases">
        <authorList>
            <person name="Chen Y."/>
            <person name="Shah S."/>
            <person name="Dougan E. K."/>
            <person name="Thang M."/>
            <person name="Chan C."/>
        </authorList>
    </citation>
    <scope>NUCLEOTIDE SEQUENCE [LARGE SCALE GENOMIC DNA]</scope>
</reference>
<dbReference type="PANTHER" id="PTHR24161">
    <property type="entry name" value="ANK_REP_REGION DOMAIN-CONTAINING PROTEIN-RELATED"/>
    <property type="match status" value="1"/>
</dbReference>
<keyword evidence="1" id="KW-0677">Repeat</keyword>
<accession>A0ABP0JE53</accession>
<feature type="signal peptide" evidence="4">
    <location>
        <begin position="1"/>
        <end position="22"/>
    </location>
</feature>
<dbReference type="InterPro" id="IPR002110">
    <property type="entry name" value="Ankyrin_rpt"/>
</dbReference>
<name>A0ABP0JE53_9DINO</name>
<evidence type="ECO:0000313" key="5">
    <source>
        <dbReference type="EMBL" id="CAK9012686.1"/>
    </source>
</evidence>
<dbReference type="Proteomes" id="UP001642464">
    <property type="component" value="Unassembled WGS sequence"/>
</dbReference>
<sequence>MKRFGSLASFACLLPFASFAGGSKERVTPAMAVRDLPTLSDFLDEYEANVVDGTGQTVLHWAASAGATEAIDYSLKQGANVDKLDLEGRSPLHIAALSGHTDAVNRLLERNADPQARDASGATPLHRAALAGSAGCVAELARAAPETVDLRQHRTDGTALHAAAYLGHVRVIEELLKAGASPCLRDRRNRLPIDRWVEEDHDEVARIVEEAPVVDKENRRAVVSLLREGSRACAQSHGFRDL</sequence>
<dbReference type="PANTHER" id="PTHR24161:SF85">
    <property type="entry name" value="PALMITOYLTRANSFERASE HIP14"/>
    <property type="match status" value="1"/>
</dbReference>
<dbReference type="SUPFAM" id="SSF48403">
    <property type="entry name" value="Ankyrin repeat"/>
    <property type="match status" value="1"/>
</dbReference>
<keyword evidence="4" id="KW-0732">Signal</keyword>
<keyword evidence="2 3" id="KW-0040">ANK repeat</keyword>
<dbReference type="SMART" id="SM00248">
    <property type="entry name" value="ANK"/>
    <property type="match status" value="4"/>
</dbReference>
<comment type="caution">
    <text evidence="5">The sequence shown here is derived from an EMBL/GenBank/DDBJ whole genome shotgun (WGS) entry which is preliminary data.</text>
</comment>
<feature type="repeat" description="ANK" evidence="3">
    <location>
        <begin position="155"/>
        <end position="187"/>
    </location>
</feature>
<evidence type="ECO:0000256" key="3">
    <source>
        <dbReference type="PROSITE-ProRule" id="PRU00023"/>
    </source>
</evidence>
<protein>
    <submittedName>
        <fullName evidence="5">PH and SEC7 domain containing protein secG</fullName>
    </submittedName>
</protein>
<dbReference type="Gene3D" id="1.25.40.20">
    <property type="entry name" value="Ankyrin repeat-containing domain"/>
    <property type="match status" value="2"/>
</dbReference>
<dbReference type="InterPro" id="IPR036770">
    <property type="entry name" value="Ankyrin_rpt-contain_sf"/>
</dbReference>
<dbReference type="Pfam" id="PF12796">
    <property type="entry name" value="Ank_2"/>
    <property type="match status" value="1"/>
</dbReference>
<gene>
    <name evidence="5" type="ORF">SCF082_LOCUS11612</name>
</gene>
<dbReference type="PRINTS" id="PR01415">
    <property type="entry name" value="ANKYRIN"/>
</dbReference>
<feature type="repeat" description="ANK" evidence="3">
    <location>
        <begin position="54"/>
        <end position="86"/>
    </location>
</feature>
<dbReference type="PROSITE" id="PS50297">
    <property type="entry name" value="ANK_REP_REGION"/>
    <property type="match status" value="3"/>
</dbReference>
<evidence type="ECO:0000256" key="4">
    <source>
        <dbReference type="SAM" id="SignalP"/>
    </source>
</evidence>
<dbReference type="EMBL" id="CAXAMM010006892">
    <property type="protein sequence ID" value="CAK9012686.1"/>
    <property type="molecule type" value="Genomic_DNA"/>
</dbReference>
<evidence type="ECO:0000313" key="6">
    <source>
        <dbReference type="Proteomes" id="UP001642464"/>
    </source>
</evidence>
<proteinExistence type="predicted"/>
<feature type="repeat" description="ANK" evidence="3">
    <location>
        <begin position="87"/>
        <end position="119"/>
    </location>
</feature>
<keyword evidence="6" id="KW-1185">Reference proteome</keyword>
<organism evidence="5 6">
    <name type="scientific">Durusdinium trenchii</name>
    <dbReference type="NCBI Taxonomy" id="1381693"/>
    <lineage>
        <taxon>Eukaryota</taxon>
        <taxon>Sar</taxon>
        <taxon>Alveolata</taxon>
        <taxon>Dinophyceae</taxon>
        <taxon>Suessiales</taxon>
        <taxon>Symbiodiniaceae</taxon>
        <taxon>Durusdinium</taxon>
    </lineage>
</organism>
<feature type="chain" id="PRO_5047160434" evidence="4">
    <location>
        <begin position="23"/>
        <end position="242"/>
    </location>
</feature>
<evidence type="ECO:0000256" key="2">
    <source>
        <dbReference type="ARBA" id="ARBA00023043"/>
    </source>
</evidence>
<evidence type="ECO:0000256" key="1">
    <source>
        <dbReference type="ARBA" id="ARBA00022737"/>
    </source>
</evidence>